<dbReference type="OrthoDB" id="5469886at2"/>
<feature type="transmembrane region" description="Helical" evidence="6">
    <location>
        <begin position="170"/>
        <end position="187"/>
    </location>
</feature>
<protein>
    <submittedName>
        <fullName evidence="8">MFS transporter</fullName>
    </submittedName>
</protein>
<dbReference type="Pfam" id="PF07690">
    <property type="entry name" value="MFS_1"/>
    <property type="match status" value="1"/>
</dbReference>
<dbReference type="InterPro" id="IPR020846">
    <property type="entry name" value="MFS_dom"/>
</dbReference>
<organism evidence="8 9">
    <name type="scientific">Oceanidesulfovibrio indonesiensis</name>
    <dbReference type="NCBI Taxonomy" id="54767"/>
    <lineage>
        <taxon>Bacteria</taxon>
        <taxon>Pseudomonadati</taxon>
        <taxon>Thermodesulfobacteriota</taxon>
        <taxon>Desulfovibrionia</taxon>
        <taxon>Desulfovibrionales</taxon>
        <taxon>Desulfovibrionaceae</taxon>
        <taxon>Oceanidesulfovibrio</taxon>
    </lineage>
</organism>
<keyword evidence="9" id="KW-1185">Reference proteome</keyword>
<feature type="transmembrane region" description="Helical" evidence="6">
    <location>
        <begin position="252"/>
        <end position="270"/>
    </location>
</feature>
<dbReference type="PROSITE" id="PS50850">
    <property type="entry name" value="MFS"/>
    <property type="match status" value="1"/>
</dbReference>
<evidence type="ECO:0000256" key="5">
    <source>
        <dbReference type="ARBA" id="ARBA00023136"/>
    </source>
</evidence>
<dbReference type="InterPro" id="IPR036259">
    <property type="entry name" value="MFS_trans_sf"/>
</dbReference>
<comment type="subcellular location">
    <subcellularLocation>
        <location evidence="1">Cell membrane</location>
        <topology evidence="1">Multi-pass membrane protein</topology>
    </subcellularLocation>
</comment>
<feature type="transmembrane region" description="Helical" evidence="6">
    <location>
        <begin position="142"/>
        <end position="164"/>
    </location>
</feature>
<dbReference type="EMBL" id="QMIE01000007">
    <property type="protein sequence ID" value="TVM17346.1"/>
    <property type="molecule type" value="Genomic_DNA"/>
</dbReference>
<evidence type="ECO:0000256" key="2">
    <source>
        <dbReference type="ARBA" id="ARBA00022475"/>
    </source>
</evidence>
<dbReference type="Proteomes" id="UP000448292">
    <property type="component" value="Unassembled WGS sequence"/>
</dbReference>
<evidence type="ECO:0000259" key="7">
    <source>
        <dbReference type="PROSITE" id="PS50850"/>
    </source>
</evidence>
<feature type="transmembrane region" description="Helical" evidence="6">
    <location>
        <begin position="109"/>
        <end position="130"/>
    </location>
</feature>
<dbReference type="RefSeq" id="WP_144302925.1">
    <property type="nucleotide sequence ID" value="NZ_QMIE01000007.1"/>
</dbReference>
<feature type="transmembrane region" description="Helical" evidence="6">
    <location>
        <begin position="12"/>
        <end position="33"/>
    </location>
</feature>
<evidence type="ECO:0000256" key="3">
    <source>
        <dbReference type="ARBA" id="ARBA00022692"/>
    </source>
</evidence>
<feature type="transmembrane region" description="Helical" evidence="6">
    <location>
        <begin position="81"/>
        <end position="103"/>
    </location>
</feature>
<proteinExistence type="predicted"/>
<dbReference type="AlphaFoldDB" id="A0A7M3MEM5"/>
<evidence type="ECO:0000256" key="6">
    <source>
        <dbReference type="SAM" id="Phobius"/>
    </source>
</evidence>
<dbReference type="GO" id="GO:0022857">
    <property type="term" value="F:transmembrane transporter activity"/>
    <property type="evidence" value="ECO:0007669"/>
    <property type="project" value="InterPro"/>
</dbReference>
<dbReference type="InterPro" id="IPR050189">
    <property type="entry name" value="MFS_Efflux_Transporters"/>
</dbReference>
<dbReference type="GO" id="GO:0005886">
    <property type="term" value="C:plasma membrane"/>
    <property type="evidence" value="ECO:0007669"/>
    <property type="project" value="UniProtKB-SubCell"/>
</dbReference>
<dbReference type="PANTHER" id="PTHR43124:SF3">
    <property type="entry name" value="CHLORAMPHENICOL EFFLUX PUMP RV0191"/>
    <property type="match status" value="1"/>
</dbReference>
<keyword evidence="4 6" id="KW-1133">Transmembrane helix</keyword>
<keyword evidence="2" id="KW-1003">Cell membrane</keyword>
<dbReference type="InterPro" id="IPR011701">
    <property type="entry name" value="MFS"/>
</dbReference>
<accession>A0A7M3MEM5</accession>
<evidence type="ECO:0000256" key="4">
    <source>
        <dbReference type="ARBA" id="ARBA00022989"/>
    </source>
</evidence>
<sequence length="393" mass="42432">MTPVPPYDFRRAFPWLAFVTGLFFLNFLTRVIFSPLMLDIERDLGIHHAQAGRLYLVFSVGYAVSLFASGFISTRIRHRTVISVSAVAVGISFIAIAMTRTYLELSLGLLAFGLAGGLYLPSGIAALTSLVREKDYGKAFSVHELAPNLSLFLAPVLAVLLLDHMSWRDMLAYIGLISIVTGALFQWKGRGGDETGRSPDIELIGSFVRARQFWGLLLLFFIAVGASFAPYSVMPLYLVDERGLSENWAQQLLAISRITGPIGAVLSGWLSDRLGPGRTISLYLVFCGGSTMALGLAQGGFLTAAVILQALSSVMFFPAGFSLLSKVFPSDVRSMAISCIIPAAFILGNGLAPSLLGWAGHHGAFDIGFICQGGFMLLGLIVIPLLRERLDTV</sequence>
<comment type="caution">
    <text evidence="8">The sequence shown here is derived from an EMBL/GenBank/DDBJ whole genome shotgun (WGS) entry which is preliminary data.</text>
</comment>
<keyword evidence="3 6" id="KW-0812">Transmembrane</keyword>
<feature type="transmembrane region" description="Helical" evidence="6">
    <location>
        <begin position="364"/>
        <end position="386"/>
    </location>
</feature>
<feature type="transmembrane region" description="Helical" evidence="6">
    <location>
        <begin position="282"/>
        <end position="301"/>
    </location>
</feature>
<dbReference type="Gene3D" id="1.20.1250.20">
    <property type="entry name" value="MFS general substrate transporter like domains"/>
    <property type="match status" value="2"/>
</dbReference>
<feature type="transmembrane region" description="Helical" evidence="6">
    <location>
        <begin position="53"/>
        <end position="74"/>
    </location>
</feature>
<evidence type="ECO:0000313" key="8">
    <source>
        <dbReference type="EMBL" id="TVM17346.1"/>
    </source>
</evidence>
<dbReference type="PANTHER" id="PTHR43124">
    <property type="entry name" value="PURINE EFFLUX PUMP PBUE"/>
    <property type="match status" value="1"/>
</dbReference>
<gene>
    <name evidence="8" type="ORF">DPQ33_09185</name>
</gene>
<reference evidence="8 9" key="1">
    <citation type="submission" date="2018-06" db="EMBL/GenBank/DDBJ databases">
        <title>Complete genome of Desulfovibrio indonesiensis P37SLT.</title>
        <authorList>
            <person name="Crispim J.S."/>
            <person name="Vidigal P.M.P."/>
            <person name="Silva L.C.F."/>
            <person name="Laguardia C.N."/>
            <person name="Araujo L.C."/>
            <person name="Dias R.S."/>
            <person name="Sousa M.P."/>
            <person name="Paula S.O."/>
            <person name="Silva C."/>
        </authorList>
    </citation>
    <scope>NUCLEOTIDE SEQUENCE [LARGE SCALE GENOMIC DNA]</scope>
    <source>
        <strain evidence="8 9">P37SLT</strain>
    </source>
</reference>
<keyword evidence="5 6" id="KW-0472">Membrane</keyword>
<feature type="transmembrane region" description="Helical" evidence="6">
    <location>
        <begin position="213"/>
        <end position="232"/>
    </location>
</feature>
<feature type="transmembrane region" description="Helical" evidence="6">
    <location>
        <begin position="336"/>
        <end position="358"/>
    </location>
</feature>
<evidence type="ECO:0000313" key="9">
    <source>
        <dbReference type="Proteomes" id="UP000448292"/>
    </source>
</evidence>
<feature type="domain" description="Major facilitator superfamily (MFS) profile" evidence="7">
    <location>
        <begin position="14"/>
        <end position="391"/>
    </location>
</feature>
<feature type="transmembrane region" description="Helical" evidence="6">
    <location>
        <begin position="307"/>
        <end position="324"/>
    </location>
</feature>
<dbReference type="SUPFAM" id="SSF103473">
    <property type="entry name" value="MFS general substrate transporter"/>
    <property type="match status" value="1"/>
</dbReference>
<evidence type="ECO:0000256" key="1">
    <source>
        <dbReference type="ARBA" id="ARBA00004651"/>
    </source>
</evidence>
<name>A0A7M3MEM5_9BACT</name>